<dbReference type="RefSeq" id="WP_330196304.1">
    <property type="nucleotide sequence ID" value="NZ_JAZDRO010000003.1"/>
</dbReference>
<name>A0ABU7LYW9_9PROT</name>
<accession>A0ABU7LYW9</accession>
<keyword evidence="1" id="KW-1133">Transmembrane helix</keyword>
<evidence type="ECO:0000313" key="2">
    <source>
        <dbReference type="EMBL" id="MEE2566753.1"/>
    </source>
</evidence>
<dbReference type="Gene3D" id="3.30.2090.10">
    <property type="entry name" value="Multidrug efflux transporter AcrB TolC docking domain, DN and DC subdomains"/>
    <property type="match status" value="2"/>
</dbReference>
<dbReference type="Pfam" id="PF00873">
    <property type="entry name" value="ACR_tran"/>
    <property type="match status" value="1"/>
</dbReference>
<keyword evidence="3" id="KW-1185">Reference proteome</keyword>
<feature type="transmembrane region" description="Helical" evidence="1">
    <location>
        <begin position="443"/>
        <end position="463"/>
    </location>
</feature>
<evidence type="ECO:0000313" key="3">
    <source>
        <dbReference type="Proteomes" id="UP001310692"/>
    </source>
</evidence>
<dbReference type="PANTHER" id="PTHR32063">
    <property type="match status" value="1"/>
</dbReference>
<protein>
    <submittedName>
        <fullName evidence="2">Efflux RND transporter permease subunit</fullName>
    </submittedName>
</protein>
<feature type="transmembrane region" description="Helical" evidence="1">
    <location>
        <begin position="21"/>
        <end position="39"/>
    </location>
</feature>
<dbReference type="InterPro" id="IPR001036">
    <property type="entry name" value="Acrflvin-R"/>
</dbReference>
<keyword evidence="1" id="KW-0472">Membrane</keyword>
<dbReference type="PRINTS" id="PR00702">
    <property type="entry name" value="ACRIFLAVINRP"/>
</dbReference>
<proteinExistence type="predicted"/>
<keyword evidence="1" id="KW-0812">Transmembrane</keyword>
<dbReference type="SUPFAM" id="SSF82693">
    <property type="entry name" value="Multidrug efflux transporter AcrB pore domain, PN1, PN2, PC1 and PC2 subdomains"/>
    <property type="match status" value="2"/>
</dbReference>
<feature type="transmembrane region" description="Helical" evidence="1">
    <location>
        <begin position="370"/>
        <end position="391"/>
    </location>
</feature>
<sequence length="1049" mass="113520">MTENRPNAAISLARLSIERPVLTWIVILFCLLGGMQAFFSIGRLEDPAFTIKEAVIFTPYPGATALEVEEEVTEQLETALQQLAEVHEIRSESSPGMSEIHVVIEDTFDGDELPGIWTRVRARISDTAPALPPGAGTPVVYDDFGDTYGIFYAVTADGYSDDRIRDVARMLRRELLVVDGVARVAIEGEPEERIYIDVPQEELASLGVSYVTLLEAIGTENTVVSAGNTAMGGRYVRLDIPQTLSGIDAIRNLLVTPGDGADPVRLSDFATVSRAPVERPLSLIYHDNERAFTLGIAGQSDANIVDVGRAVETRLQELEARLPLGFNIHPIYEQHAVVERSIDEFLVNLALSIGIVIGVLMIFMGWRAGLTVGSALFLTVSGTIFFMNMFGIEMERISLGALIIAMGMLVDNAIVVAEGMLMGVRRGLPRLEAAENAVKSTQWPLLGATVIGIMAFAGIGLSPDSTGEFLFSLFAVIAISLLLSWVLAVTVVPMVGHALFGAQRQQAIAAGDEDLDEAALYQGPLFSTYRAILVRALRWRWGVLALLIATTMACYVGFGSVRQSFFPDTNTPIFFVNLQTPEGTDILRTDQIARDVGTFVSDLPETVQFDTFVGAGATRFMLTYTSEQPSTSYAQIIVRTGHIDLIDDMERQILDHVRSRFPDVEARVDRIVFGPAAGAKLEARFSGPDTAALRALADQSVSGLQSDGDVIDIRTNWRNQTPVIRPVITRARAETTGVTRQNIADMMTFATDGARIGVYRDGETLIPIIARAPADERTGASDLEDRLVWSPAQQAYVPISQVVSRFELGSEEALIQRRDRVRTISVQANPLPGETAAEAFGRFSAIIDAVDLPDGYQREWGGEYEGSRDANEALGSQLPFTLIIMLTISFLLFAKVRQPLIIWAIVPMAVNGVVIGLLLTGVAFSFTALLGLLSLSGMLIKNAIVLVDEIDQRIALGTDRYAAVRDGSISRLRPVLLAATTTVLGMAPLLFDAFFQAMAVTIIGGLTFATILTMVAVPVLYALFFGIRPAGAPGRGRGNASPAAADGSV</sequence>
<dbReference type="Gene3D" id="3.30.70.1440">
    <property type="entry name" value="Multidrug efflux transporter AcrB pore domain"/>
    <property type="match status" value="1"/>
</dbReference>
<feature type="transmembrane region" description="Helical" evidence="1">
    <location>
        <begin position="539"/>
        <end position="558"/>
    </location>
</feature>
<gene>
    <name evidence="2" type="ORF">V0U35_08685</name>
</gene>
<dbReference type="PANTHER" id="PTHR32063:SF18">
    <property type="entry name" value="CATION EFFLUX SYSTEM PROTEIN"/>
    <property type="match status" value="1"/>
</dbReference>
<comment type="caution">
    <text evidence="2">The sequence shown here is derived from an EMBL/GenBank/DDBJ whole genome shotgun (WGS) entry which is preliminary data.</text>
</comment>
<feature type="transmembrane region" description="Helical" evidence="1">
    <location>
        <begin position="469"/>
        <end position="495"/>
    </location>
</feature>
<organism evidence="2 3">
    <name type="scientific">Hyphobacterium marinum</name>
    <dbReference type="NCBI Taxonomy" id="3116574"/>
    <lineage>
        <taxon>Bacteria</taxon>
        <taxon>Pseudomonadati</taxon>
        <taxon>Pseudomonadota</taxon>
        <taxon>Alphaproteobacteria</taxon>
        <taxon>Maricaulales</taxon>
        <taxon>Maricaulaceae</taxon>
        <taxon>Hyphobacterium</taxon>
    </lineage>
</organism>
<dbReference type="InterPro" id="IPR027463">
    <property type="entry name" value="AcrB_DN_DC_subdom"/>
</dbReference>
<feature type="transmembrane region" description="Helical" evidence="1">
    <location>
        <begin position="1001"/>
        <end position="1027"/>
    </location>
</feature>
<evidence type="ECO:0000256" key="1">
    <source>
        <dbReference type="SAM" id="Phobius"/>
    </source>
</evidence>
<feature type="transmembrane region" description="Helical" evidence="1">
    <location>
        <begin position="874"/>
        <end position="893"/>
    </location>
</feature>
<dbReference type="Proteomes" id="UP001310692">
    <property type="component" value="Unassembled WGS sequence"/>
</dbReference>
<feature type="transmembrane region" description="Helical" evidence="1">
    <location>
        <begin position="975"/>
        <end position="995"/>
    </location>
</feature>
<dbReference type="EMBL" id="JAZDRO010000003">
    <property type="protein sequence ID" value="MEE2566753.1"/>
    <property type="molecule type" value="Genomic_DNA"/>
</dbReference>
<dbReference type="Gene3D" id="1.20.1640.10">
    <property type="entry name" value="Multidrug efflux transporter AcrB transmembrane domain"/>
    <property type="match status" value="2"/>
</dbReference>
<feature type="transmembrane region" description="Helical" evidence="1">
    <location>
        <begin position="397"/>
        <end position="422"/>
    </location>
</feature>
<dbReference type="Gene3D" id="3.30.70.1320">
    <property type="entry name" value="Multidrug efflux transporter AcrB pore domain like"/>
    <property type="match status" value="1"/>
</dbReference>
<dbReference type="SUPFAM" id="SSF82866">
    <property type="entry name" value="Multidrug efflux transporter AcrB transmembrane domain"/>
    <property type="match status" value="2"/>
</dbReference>
<dbReference type="Gene3D" id="3.30.70.1430">
    <property type="entry name" value="Multidrug efflux transporter AcrB pore domain"/>
    <property type="match status" value="2"/>
</dbReference>
<dbReference type="SUPFAM" id="SSF82714">
    <property type="entry name" value="Multidrug efflux transporter AcrB TolC docking domain, DN and DC subdomains"/>
    <property type="match status" value="2"/>
</dbReference>
<reference evidence="2 3" key="1">
    <citation type="submission" date="2024-01" db="EMBL/GenBank/DDBJ databases">
        <title>Hyphobacterium bacterium isolated from marine sediment.</title>
        <authorList>
            <person name="Zhao S."/>
        </authorList>
    </citation>
    <scope>NUCLEOTIDE SEQUENCE [LARGE SCALE GENOMIC DNA]</scope>
    <source>
        <strain evidence="2 3">Y60-23</strain>
    </source>
</reference>
<feature type="transmembrane region" description="Helical" evidence="1">
    <location>
        <begin position="345"/>
        <end position="363"/>
    </location>
</feature>